<dbReference type="AlphaFoldDB" id="A0A2K1ICG8"/>
<sequence length="220" mass="24518">MSSRLGCCGHPPARVIGLVNALEYKVYMAHSSGDNFEDAESISPAVPECEGLPRRLWITKCVTLYNAHGKLVGEGTCHSVNSDLVLDANGPLGDTQVAVHICKTHSQDDIPQDLVYALVAWPTKLVHCHGASLHDHEAKDNFNQLHAAWANSALSKSKRPYMNGIRNPSQESPLKYKKLLNEESINLVSSKVCCMRNCVQPFPREKIKSFRERMYNRSTF</sequence>
<reference evidence="1 3" key="2">
    <citation type="journal article" date="2018" name="Plant J.">
        <title>The Physcomitrella patens chromosome-scale assembly reveals moss genome structure and evolution.</title>
        <authorList>
            <person name="Lang D."/>
            <person name="Ullrich K.K."/>
            <person name="Murat F."/>
            <person name="Fuchs J."/>
            <person name="Jenkins J."/>
            <person name="Haas F.B."/>
            <person name="Piednoel M."/>
            <person name="Gundlach H."/>
            <person name="Van Bel M."/>
            <person name="Meyberg R."/>
            <person name="Vives C."/>
            <person name="Morata J."/>
            <person name="Symeonidi A."/>
            <person name="Hiss M."/>
            <person name="Muchero W."/>
            <person name="Kamisugi Y."/>
            <person name="Saleh O."/>
            <person name="Blanc G."/>
            <person name="Decker E.L."/>
            <person name="van Gessel N."/>
            <person name="Grimwood J."/>
            <person name="Hayes R.D."/>
            <person name="Graham S.W."/>
            <person name="Gunter L.E."/>
            <person name="McDaniel S.F."/>
            <person name="Hoernstein S.N.W."/>
            <person name="Larsson A."/>
            <person name="Li F.W."/>
            <person name="Perroud P.F."/>
            <person name="Phillips J."/>
            <person name="Ranjan P."/>
            <person name="Rokshar D.S."/>
            <person name="Rothfels C.J."/>
            <person name="Schneider L."/>
            <person name="Shu S."/>
            <person name="Stevenson D.W."/>
            <person name="Thummler F."/>
            <person name="Tillich M."/>
            <person name="Villarreal Aguilar J.C."/>
            <person name="Widiez T."/>
            <person name="Wong G.K."/>
            <person name="Wymore A."/>
            <person name="Zhang Y."/>
            <person name="Zimmer A.D."/>
            <person name="Quatrano R.S."/>
            <person name="Mayer K.F.X."/>
            <person name="Goodstein D."/>
            <person name="Casacuberta J.M."/>
            <person name="Vandepoele K."/>
            <person name="Reski R."/>
            <person name="Cuming A.C."/>
            <person name="Tuskan G.A."/>
            <person name="Maumus F."/>
            <person name="Salse J."/>
            <person name="Schmutz J."/>
            <person name="Rensing S.A."/>
        </authorList>
    </citation>
    <scope>NUCLEOTIDE SEQUENCE [LARGE SCALE GENOMIC DNA]</scope>
    <source>
        <strain evidence="2 3">cv. Gransden 2004</strain>
    </source>
</reference>
<dbReference type="EnsemblPlants" id="Pp3c26_10320V3.1">
    <property type="protein sequence ID" value="Pp3c26_10320V3.1"/>
    <property type="gene ID" value="Pp3c26_10320"/>
</dbReference>
<evidence type="ECO:0000313" key="3">
    <source>
        <dbReference type="Proteomes" id="UP000006727"/>
    </source>
</evidence>
<gene>
    <name evidence="1" type="ORF">PHYPA_030454</name>
</gene>
<reference evidence="2" key="3">
    <citation type="submission" date="2020-12" db="UniProtKB">
        <authorList>
            <consortium name="EnsemblPlants"/>
        </authorList>
    </citation>
    <scope>IDENTIFICATION</scope>
</reference>
<keyword evidence="3" id="KW-1185">Reference proteome</keyword>
<proteinExistence type="predicted"/>
<protein>
    <submittedName>
        <fullName evidence="1 2">Uncharacterized protein</fullName>
    </submittedName>
</protein>
<accession>A0A2K1ICG8</accession>
<dbReference type="InParanoid" id="A0A2K1ICG8"/>
<dbReference type="EMBL" id="ABEU02000026">
    <property type="protein sequence ID" value="PNR26973.1"/>
    <property type="molecule type" value="Genomic_DNA"/>
</dbReference>
<organism evidence="1">
    <name type="scientific">Physcomitrium patens</name>
    <name type="common">Spreading-leaved earth moss</name>
    <name type="synonym">Physcomitrella patens</name>
    <dbReference type="NCBI Taxonomy" id="3218"/>
    <lineage>
        <taxon>Eukaryota</taxon>
        <taxon>Viridiplantae</taxon>
        <taxon>Streptophyta</taxon>
        <taxon>Embryophyta</taxon>
        <taxon>Bryophyta</taxon>
        <taxon>Bryophytina</taxon>
        <taxon>Bryopsida</taxon>
        <taxon>Funariidae</taxon>
        <taxon>Funariales</taxon>
        <taxon>Funariaceae</taxon>
        <taxon>Physcomitrium</taxon>
    </lineage>
</organism>
<dbReference type="PANTHER" id="PTHR33153:SF3">
    <property type="entry name" value="TRAFFICKING PROTEIN PARTICLE COMPLEX SUBUNIT 11 DOMAIN-CONTAINING PROTEIN"/>
    <property type="match status" value="1"/>
</dbReference>
<name>A0A2K1ICG8_PHYPA</name>
<evidence type="ECO:0000313" key="1">
    <source>
        <dbReference type="EMBL" id="PNR26973.1"/>
    </source>
</evidence>
<dbReference type="Proteomes" id="UP000006727">
    <property type="component" value="Chromosome 26"/>
</dbReference>
<reference evidence="1 3" key="1">
    <citation type="journal article" date="2008" name="Science">
        <title>The Physcomitrella genome reveals evolutionary insights into the conquest of land by plants.</title>
        <authorList>
            <person name="Rensing S."/>
            <person name="Lang D."/>
            <person name="Zimmer A."/>
            <person name="Terry A."/>
            <person name="Salamov A."/>
            <person name="Shapiro H."/>
            <person name="Nishiyama T."/>
            <person name="Perroud P.-F."/>
            <person name="Lindquist E."/>
            <person name="Kamisugi Y."/>
            <person name="Tanahashi T."/>
            <person name="Sakakibara K."/>
            <person name="Fujita T."/>
            <person name="Oishi K."/>
            <person name="Shin-I T."/>
            <person name="Kuroki Y."/>
            <person name="Toyoda A."/>
            <person name="Suzuki Y."/>
            <person name="Hashimoto A."/>
            <person name="Yamaguchi K."/>
            <person name="Sugano A."/>
            <person name="Kohara Y."/>
            <person name="Fujiyama A."/>
            <person name="Anterola A."/>
            <person name="Aoki S."/>
            <person name="Ashton N."/>
            <person name="Barbazuk W.B."/>
            <person name="Barker E."/>
            <person name="Bennetzen J."/>
            <person name="Bezanilla M."/>
            <person name="Blankenship R."/>
            <person name="Cho S.H."/>
            <person name="Dutcher S."/>
            <person name="Estelle M."/>
            <person name="Fawcett J.A."/>
            <person name="Gundlach H."/>
            <person name="Hanada K."/>
            <person name="Heyl A."/>
            <person name="Hicks K.A."/>
            <person name="Hugh J."/>
            <person name="Lohr M."/>
            <person name="Mayer K."/>
            <person name="Melkozernov A."/>
            <person name="Murata T."/>
            <person name="Nelson D."/>
            <person name="Pils B."/>
            <person name="Prigge M."/>
            <person name="Reiss B."/>
            <person name="Renner T."/>
            <person name="Rombauts S."/>
            <person name="Rushton P."/>
            <person name="Sanderfoot A."/>
            <person name="Schween G."/>
            <person name="Shiu S.-H."/>
            <person name="Stueber K."/>
            <person name="Theodoulou F.L."/>
            <person name="Tu H."/>
            <person name="Van de Peer Y."/>
            <person name="Verrier P.J."/>
            <person name="Waters E."/>
            <person name="Wood A."/>
            <person name="Yang L."/>
            <person name="Cove D."/>
            <person name="Cuming A."/>
            <person name="Hasebe M."/>
            <person name="Lucas S."/>
            <person name="Mishler D.B."/>
            <person name="Reski R."/>
            <person name="Grigoriev I."/>
            <person name="Quatrano R.S."/>
            <person name="Boore J.L."/>
        </authorList>
    </citation>
    <scope>NUCLEOTIDE SEQUENCE [LARGE SCALE GENOMIC DNA]</scope>
    <source>
        <strain evidence="2 3">cv. Gransden 2004</strain>
    </source>
</reference>
<evidence type="ECO:0000313" key="2">
    <source>
        <dbReference type="EnsemblPlants" id="Pp3c26_10320V3.1"/>
    </source>
</evidence>
<dbReference type="Gramene" id="Pp3c26_10320V3.1">
    <property type="protein sequence ID" value="Pp3c26_10320V3.1"/>
    <property type="gene ID" value="Pp3c26_10320"/>
</dbReference>
<dbReference type="PANTHER" id="PTHR33153">
    <property type="entry name" value="MYND-TYPE DOMAIN-CONTAINING PROTEIN"/>
    <property type="match status" value="1"/>
</dbReference>